<evidence type="ECO:0000313" key="4">
    <source>
        <dbReference type="Proteomes" id="UP000186817"/>
    </source>
</evidence>
<feature type="transmembrane region" description="Helical" evidence="2">
    <location>
        <begin position="666"/>
        <end position="688"/>
    </location>
</feature>
<feature type="region of interest" description="Disordered" evidence="1">
    <location>
        <begin position="232"/>
        <end position="269"/>
    </location>
</feature>
<evidence type="ECO:0000256" key="2">
    <source>
        <dbReference type="SAM" id="Phobius"/>
    </source>
</evidence>
<feature type="region of interest" description="Disordered" evidence="1">
    <location>
        <begin position="43"/>
        <end position="78"/>
    </location>
</feature>
<dbReference type="Proteomes" id="UP000186817">
    <property type="component" value="Unassembled WGS sequence"/>
</dbReference>
<feature type="compositionally biased region" description="Low complexity" evidence="1">
    <location>
        <begin position="243"/>
        <end position="255"/>
    </location>
</feature>
<evidence type="ECO:0000256" key="1">
    <source>
        <dbReference type="SAM" id="MobiDB-lite"/>
    </source>
</evidence>
<dbReference type="AlphaFoldDB" id="A0A1Q9DN23"/>
<proteinExistence type="predicted"/>
<protein>
    <submittedName>
        <fullName evidence="3">Uncharacterized protein</fullName>
    </submittedName>
</protein>
<feature type="transmembrane region" description="Helical" evidence="2">
    <location>
        <begin position="695"/>
        <end position="711"/>
    </location>
</feature>
<keyword evidence="4" id="KW-1185">Reference proteome</keyword>
<feature type="transmembrane region" description="Helical" evidence="2">
    <location>
        <begin position="578"/>
        <end position="607"/>
    </location>
</feature>
<sequence length="777" mass="83748">MHAAASLKSMCMVEATKERLKRESEKSEAEKIELLQQLKERGFLRSNTSRATSAASSVQPSRGSSLAPSGAATPSSEALPEQVMIDWSVWESSAETDAPSAIQSIASCTSASPRERVRQDELDTSTFSLTSEMADLSTLSGRGTGSTGSTGTASRASHKLEPVLEDVADDGRLSAYVEGDPPDQDEEPAALAMLTEDPYNLEALQAIDDKLAKLVPESEWEAKSIRSLRTGSEISAAGQSKISKPSVRSSALSSSVLPGEPLLREQHEDRENRKALVAINDRISQLQDEGSRRPSEQLPPEQLQQLLLQAVAAQPAPDVDDKVLSLQAGSMAKLVHVKQTAGAPEVAGPLSKAREILARLEQSKGDLDDVAVEAKSSWKEVEDSVRVLEQSSSDPADVEAEDLEVRGPDATEMSTWAIRLEDLAREASNVAENGVPAARGTLPAVDVDAFVRGDWESADLLTIPTLSSARAGTDLQEGSPDAPMEWPVSEEGAFLSDGHGLDNPEELGMEGDEEMVLEWGGDDAGHITAGDDYSLSDDDAPVFLPVAEIVEPAKGVTITIVDVVLGRGGADSENQCSIIIIIIIIIIIMIMIMIMVIIIIIIITIMMMMMIIIIIMMKIIIIIIIIIMIMVIIITIIIIIICTIIIGKFMFIIKNTRVLLLLLLRLLRLLLLIIIIIILILIIIIIIISSSSSSIIIAITITITITIIIISSSSSSIIIAITITITITIIIIIIIIIIALDLELPAGPWSDEDLERYSRMMDEHLVDAKSTGAARPS</sequence>
<feature type="transmembrane region" description="Helical" evidence="2">
    <location>
        <begin position="619"/>
        <end position="646"/>
    </location>
</feature>
<comment type="caution">
    <text evidence="3">The sequence shown here is derived from an EMBL/GenBank/DDBJ whole genome shotgun (WGS) entry which is preliminary data.</text>
</comment>
<feature type="compositionally biased region" description="Basic and acidic residues" evidence="1">
    <location>
        <begin position="15"/>
        <end position="29"/>
    </location>
</feature>
<name>A0A1Q9DN23_SYMMI</name>
<reference evidence="3 4" key="1">
    <citation type="submission" date="2016-02" db="EMBL/GenBank/DDBJ databases">
        <title>Genome analysis of coral dinoflagellate symbionts highlights evolutionary adaptations to a symbiotic lifestyle.</title>
        <authorList>
            <person name="Aranda M."/>
            <person name="Li Y."/>
            <person name="Liew Y.J."/>
            <person name="Baumgarten S."/>
            <person name="Simakov O."/>
            <person name="Wilson M."/>
            <person name="Piel J."/>
            <person name="Ashoor H."/>
            <person name="Bougouffa S."/>
            <person name="Bajic V.B."/>
            <person name="Ryu T."/>
            <person name="Ravasi T."/>
            <person name="Bayer T."/>
            <person name="Micklem G."/>
            <person name="Kim H."/>
            <person name="Bhak J."/>
            <person name="Lajeunesse T.C."/>
            <person name="Voolstra C.R."/>
        </authorList>
    </citation>
    <scope>NUCLEOTIDE SEQUENCE [LARGE SCALE GENOMIC DNA]</scope>
    <source>
        <strain evidence="3 4">CCMP2467</strain>
    </source>
</reference>
<organism evidence="3 4">
    <name type="scientific">Symbiodinium microadriaticum</name>
    <name type="common">Dinoflagellate</name>
    <name type="synonym">Zooxanthella microadriatica</name>
    <dbReference type="NCBI Taxonomy" id="2951"/>
    <lineage>
        <taxon>Eukaryota</taxon>
        <taxon>Sar</taxon>
        <taxon>Alveolata</taxon>
        <taxon>Dinophyceae</taxon>
        <taxon>Suessiales</taxon>
        <taxon>Symbiodiniaceae</taxon>
        <taxon>Symbiodinium</taxon>
    </lineage>
</organism>
<dbReference type="OrthoDB" id="445850at2759"/>
<gene>
    <name evidence="3" type="ORF">AK812_SmicGene21222</name>
</gene>
<evidence type="ECO:0000313" key="3">
    <source>
        <dbReference type="EMBL" id="OLP96540.1"/>
    </source>
</evidence>
<feature type="compositionally biased region" description="Low complexity" evidence="1">
    <location>
        <begin position="45"/>
        <end position="57"/>
    </location>
</feature>
<keyword evidence="2" id="KW-1133">Transmembrane helix</keyword>
<feature type="transmembrane region" description="Helical" evidence="2">
    <location>
        <begin position="717"/>
        <end position="740"/>
    </location>
</feature>
<feature type="region of interest" description="Disordered" evidence="1">
    <location>
        <begin position="107"/>
        <end position="162"/>
    </location>
</feature>
<keyword evidence="2" id="KW-0472">Membrane</keyword>
<feature type="compositionally biased region" description="Polar residues" evidence="1">
    <location>
        <begin position="58"/>
        <end position="76"/>
    </location>
</feature>
<keyword evidence="2" id="KW-0812">Transmembrane</keyword>
<feature type="region of interest" description="Disordered" evidence="1">
    <location>
        <begin position="1"/>
        <end position="29"/>
    </location>
</feature>
<accession>A0A1Q9DN23</accession>
<dbReference type="EMBL" id="LSRX01000464">
    <property type="protein sequence ID" value="OLP96540.1"/>
    <property type="molecule type" value="Genomic_DNA"/>
</dbReference>
<feature type="compositionally biased region" description="Polar residues" evidence="1">
    <location>
        <begin position="232"/>
        <end position="242"/>
    </location>
</feature>